<dbReference type="Gene3D" id="3.40.50.720">
    <property type="entry name" value="NAD(P)-binding Rossmann-like Domain"/>
    <property type="match status" value="1"/>
</dbReference>
<dbReference type="PANTHER" id="PTHR43477:SF1">
    <property type="entry name" value="DIHYDROANTICAPSIN 7-DEHYDROGENASE"/>
    <property type="match status" value="1"/>
</dbReference>
<reference evidence="3 4" key="1">
    <citation type="submission" date="2019-07" db="EMBL/GenBank/DDBJ databases">
        <title>Cryptosporangium phraense sp. nov., isolated from plant litter.</title>
        <authorList>
            <person name="Suriyachadkun C."/>
        </authorList>
    </citation>
    <scope>NUCLEOTIDE SEQUENCE [LARGE SCALE GENOMIC DNA]</scope>
    <source>
        <strain evidence="3 4">A-T 5661</strain>
    </source>
</reference>
<dbReference type="PROSITE" id="PS00061">
    <property type="entry name" value="ADH_SHORT"/>
    <property type="match status" value="1"/>
</dbReference>
<comment type="caution">
    <text evidence="3">The sequence shown here is derived from an EMBL/GenBank/DDBJ whole genome shotgun (WGS) entry which is preliminary data.</text>
</comment>
<evidence type="ECO:0000313" key="3">
    <source>
        <dbReference type="EMBL" id="TQS43450.1"/>
    </source>
</evidence>
<accession>A0A545AQ91</accession>
<dbReference type="CDD" id="cd05233">
    <property type="entry name" value="SDR_c"/>
    <property type="match status" value="1"/>
</dbReference>
<dbReference type="InterPro" id="IPR020904">
    <property type="entry name" value="Sc_DH/Rdtase_CS"/>
</dbReference>
<dbReference type="FunFam" id="3.40.50.720:FF:000084">
    <property type="entry name" value="Short-chain dehydrogenase reductase"/>
    <property type="match status" value="1"/>
</dbReference>
<dbReference type="GO" id="GO:0016491">
    <property type="term" value="F:oxidoreductase activity"/>
    <property type="evidence" value="ECO:0007669"/>
    <property type="project" value="UniProtKB-KW"/>
</dbReference>
<evidence type="ECO:0000256" key="2">
    <source>
        <dbReference type="ARBA" id="ARBA00023002"/>
    </source>
</evidence>
<dbReference type="RefSeq" id="WP_142706148.1">
    <property type="nucleotide sequence ID" value="NZ_VIRS01000013.1"/>
</dbReference>
<dbReference type="InterPro" id="IPR036291">
    <property type="entry name" value="NAD(P)-bd_dom_sf"/>
</dbReference>
<proteinExistence type="inferred from homology"/>
<comment type="similarity">
    <text evidence="1">Belongs to the short-chain dehydrogenases/reductases (SDR) family.</text>
</comment>
<dbReference type="Pfam" id="PF13561">
    <property type="entry name" value="adh_short_C2"/>
    <property type="match status" value="1"/>
</dbReference>
<gene>
    <name evidence="3" type="ORF">FL583_19680</name>
</gene>
<protein>
    <submittedName>
        <fullName evidence="3">SDR family oxidoreductase</fullName>
    </submittedName>
</protein>
<organism evidence="3 4">
    <name type="scientific">Cryptosporangium phraense</name>
    <dbReference type="NCBI Taxonomy" id="2593070"/>
    <lineage>
        <taxon>Bacteria</taxon>
        <taxon>Bacillati</taxon>
        <taxon>Actinomycetota</taxon>
        <taxon>Actinomycetes</taxon>
        <taxon>Cryptosporangiales</taxon>
        <taxon>Cryptosporangiaceae</taxon>
        <taxon>Cryptosporangium</taxon>
    </lineage>
</organism>
<evidence type="ECO:0000313" key="4">
    <source>
        <dbReference type="Proteomes" id="UP000317982"/>
    </source>
</evidence>
<evidence type="ECO:0000256" key="1">
    <source>
        <dbReference type="ARBA" id="ARBA00006484"/>
    </source>
</evidence>
<dbReference type="InterPro" id="IPR002347">
    <property type="entry name" value="SDR_fam"/>
</dbReference>
<dbReference type="Proteomes" id="UP000317982">
    <property type="component" value="Unassembled WGS sequence"/>
</dbReference>
<dbReference type="EMBL" id="VIRS01000013">
    <property type="protein sequence ID" value="TQS43450.1"/>
    <property type="molecule type" value="Genomic_DNA"/>
</dbReference>
<name>A0A545AQ91_9ACTN</name>
<dbReference type="InterPro" id="IPR051122">
    <property type="entry name" value="SDR_DHRS6-like"/>
</dbReference>
<keyword evidence="2" id="KW-0560">Oxidoreductase</keyword>
<dbReference type="PANTHER" id="PTHR43477">
    <property type="entry name" value="DIHYDROANTICAPSIN 7-DEHYDROGENASE"/>
    <property type="match status" value="1"/>
</dbReference>
<dbReference type="InParanoid" id="A0A545AQ91"/>
<dbReference type="SUPFAM" id="SSF51735">
    <property type="entry name" value="NAD(P)-binding Rossmann-fold domains"/>
    <property type="match status" value="1"/>
</dbReference>
<keyword evidence="4" id="KW-1185">Reference proteome</keyword>
<dbReference type="AlphaFoldDB" id="A0A545AQ91"/>
<dbReference type="PRINTS" id="PR00081">
    <property type="entry name" value="GDHRDH"/>
</dbReference>
<dbReference type="OrthoDB" id="286404at2"/>
<sequence>MTSYLDLFRLDGRRALVVGAASGIGLEAAQALEDHGAAVTRADQHASDGVEKFDVLDADAVVELARRPFDVLVFTPATNVRKRLTDYTDADFDRVVGLNLRASFQLIRHFGAAMAAAGGGSIVCFSSIRAATVEPGQGVYAATKSGLESLVRTAAAEFGPAGVRVNAIRPGVVATPLTDQLRADPDWAGAYAAKTALGRWSTPDELAGAVVYLAGRASTYVTGSVLTVDGGWTAQDGRYDPPN</sequence>